<dbReference type="PANTHER" id="PTHR33048">
    <property type="entry name" value="PTH11-LIKE INTEGRAL MEMBRANE PROTEIN (AFU_ORTHOLOGUE AFUA_5G11245)"/>
    <property type="match status" value="1"/>
</dbReference>
<dbReference type="RefSeq" id="XP_066708076.1">
    <property type="nucleotide sequence ID" value="XM_066866400.1"/>
</dbReference>
<reference evidence="3 4" key="1">
    <citation type="submission" date="2023-01" db="EMBL/GenBank/DDBJ databases">
        <title>Analysis of 21 Apiospora genomes using comparative genomics revels a genus with tremendous synthesis potential of carbohydrate active enzymes and secondary metabolites.</title>
        <authorList>
            <person name="Sorensen T."/>
        </authorList>
    </citation>
    <scope>NUCLEOTIDE SEQUENCE [LARGE SCALE GENOMIC DNA]</scope>
    <source>
        <strain evidence="3 4">CBS 135458</strain>
    </source>
</reference>
<feature type="compositionally biased region" description="Polar residues" evidence="1">
    <location>
        <begin position="396"/>
        <end position="408"/>
    </location>
</feature>
<protein>
    <submittedName>
        <fullName evidence="3">Uncharacterized protein</fullName>
    </submittedName>
</protein>
<evidence type="ECO:0000256" key="2">
    <source>
        <dbReference type="SAM" id="Phobius"/>
    </source>
</evidence>
<dbReference type="InterPro" id="IPR052337">
    <property type="entry name" value="SAT4-like"/>
</dbReference>
<evidence type="ECO:0000256" key="1">
    <source>
        <dbReference type="SAM" id="MobiDB-lite"/>
    </source>
</evidence>
<comment type="caution">
    <text evidence="3">The sequence shown here is derived from an EMBL/GenBank/DDBJ whole genome shotgun (WGS) entry which is preliminary data.</text>
</comment>
<dbReference type="Proteomes" id="UP001480595">
    <property type="component" value="Unassembled WGS sequence"/>
</dbReference>
<feature type="transmembrane region" description="Helical" evidence="2">
    <location>
        <begin position="29"/>
        <end position="48"/>
    </location>
</feature>
<organism evidence="3 4">
    <name type="scientific">Apiospora phragmitis</name>
    <dbReference type="NCBI Taxonomy" id="2905665"/>
    <lineage>
        <taxon>Eukaryota</taxon>
        <taxon>Fungi</taxon>
        <taxon>Dikarya</taxon>
        <taxon>Ascomycota</taxon>
        <taxon>Pezizomycotina</taxon>
        <taxon>Sordariomycetes</taxon>
        <taxon>Xylariomycetidae</taxon>
        <taxon>Amphisphaeriales</taxon>
        <taxon>Apiosporaceae</taxon>
        <taxon>Apiospora</taxon>
    </lineage>
</organism>
<feature type="compositionally biased region" description="Low complexity" evidence="1">
    <location>
        <begin position="295"/>
        <end position="310"/>
    </location>
</feature>
<feature type="transmembrane region" description="Helical" evidence="2">
    <location>
        <begin position="231"/>
        <end position="252"/>
    </location>
</feature>
<feature type="region of interest" description="Disordered" evidence="1">
    <location>
        <begin position="295"/>
        <end position="317"/>
    </location>
</feature>
<dbReference type="EMBL" id="JAQQWL010000016">
    <property type="protein sequence ID" value="KAK8038224.1"/>
    <property type="molecule type" value="Genomic_DNA"/>
</dbReference>
<keyword evidence="2" id="KW-1133">Transmembrane helix</keyword>
<dbReference type="GeneID" id="92099463"/>
<proteinExistence type="predicted"/>
<keyword evidence="2" id="KW-0812">Transmembrane</keyword>
<accession>A0ABR1SWW0</accession>
<sequence length="415" mass="46029">MEMILLRSDQAAPNFHPIVSEAGMTNKKALNWVGVGASAAFIGTRTYIQCRRTRGKLYTNDYLIFLALLCHLAAAIVCQVAIPSMYELERFIAILRDNQARGESGSNTTGAQQHISIATSPTPLNVTASSTEQRFVANTELYFRYQFALSLLLWTTLWAVKFSLLFFFWRLFDSVTSLRPARLCWYVMTGITASTLVVTVSLFLFACGNPANNFTYVMLIPFPLLRHLKYTLAGIFLLPIIPIMFGVLRLVFCNPTVGSVNTIKFQMFSMLENTAAMITSCLPSLRLFVAQQKNQSRSSGNNSNSKRTSSVAAAVATRRPQRTSYYHLDDGGAACIRRGSLSSTNKVGSSSETAATAACAAEDIPLESIVMSSIYHQQQHQQQRGEDGEEQIEQQPSTPLSYPNNQAARYRKNNS</sequence>
<evidence type="ECO:0000313" key="3">
    <source>
        <dbReference type="EMBL" id="KAK8038224.1"/>
    </source>
</evidence>
<name>A0ABR1SWW0_9PEZI</name>
<keyword evidence="4" id="KW-1185">Reference proteome</keyword>
<dbReference type="PANTHER" id="PTHR33048:SF47">
    <property type="entry name" value="INTEGRAL MEMBRANE PROTEIN-RELATED"/>
    <property type="match status" value="1"/>
</dbReference>
<feature type="transmembrane region" description="Helical" evidence="2">
    <location>
        <begin position="151"/>
        <end position="172"/>
    </location>
</feature>
<evidence type="ECO:0000313" key="4">
    <source>
        <dbReference type="Proteomes" id="UP001480595"/>
    </source>
</evidence>
<feature type="transmembrane region" description="Helical" evidence="2">
    <location>
        <begin position="60"/>
        <end position="82"/>
    </location>
</feature>
<gene>
    <name evidence="3" type="ORF">PG994_014991</name>
</gene>
<feature type="transmembrane region" description="Helical" evidence="2">
    <location>
        <begin position="184"/>
        <end position="211"/>
    </location>
</feature>
<feature type="region of interest" description="Disordered" evidence="1">
    <location>
        <begin position="375"/>
        <end position="415"/>
    </location>
</feature>
<keyword evidence="2" id="KW-0472">Membrane</keyword>